<proteinExistence type="predicted"/>
<dbReference type="Gene3D" id="3.40.50.150">
    <property type="entry name" value="Vaccinia Virus protein VP39"/>
    <property type="match status" value="1"/>
</dbReference>
<dbReference type="EMBL" id="VSSQ01002249">
    <property type="protein sequence ID" value="MPM14261.1"/>
    <property type="molecule type" value="Genomic_DNA"/>
</dbReference>
<dbReference type="SUPFAM" id="SSF53335">
    <property type="entry name" value="S-adenosyl-L-methionine-dependent methyltransferases"/>
    <property type="match status" value="1"/>
</dbReference>
<organism evidence="1">
    <name type="scientific">bioreactor metagenome</name>
    <dbReference type="NCBI Taxonomy" id="1076179"/>
    <lineage>
        <taxon>unclassified sequences</taxon>
        <taxon>metagenomes</taxon>
        <taxon>ecological metagenomes</taxon>
    </lineage>
</organism>
<dbReference type="AlphaFoldDB" id="A0A644XES0"/>
<dbReference type="PANTHER" id="PTHR43861">
    <property type="entry name" value="TRANS-ACONITATE 2-METHYLTRANSFERASE-RELATED"/>
    <property type="match status" value="1"/>
</dbReference>
<evidence type="ECO:0000313" key="1">
    <source>
        <dbReference type="EMBL" id="MPM14261.1"/>
    </source>
</evidence>
<sequence length="498" mass="55563">MNNGKYNYQFVLNEKMVQQGDSSHAKILQQVEPGSMVLECGPADGMMTRYLKETLDCTVYILELDSECFAHASHYADGGVCANLEEDDWMSSLPDGVFDYILYADVLEHLRDPKSVLIKMKRFLKPDGCVLLSVPNVANGDIIANLLCDQFTYTPLGLLDNTHVHLFARKNLHDMIYSSGYYLALETCTRVPLFATEQGKFIPEKRRNALKQSLMDHPTYHIYQFICRLSQTKTQSVSDVDDATETAGIAVESRFYFDLGAGLSEENRINVRPEVQPDGRLRYTVKLPEGCTAVRYDPTELRRCILREMTAEGDGMPISIQPLNGLSVGGAVFFSGEDPQIGIVPPKGTRVLTLEAVLILLGLDSWNEAEKLMLELKAVLAQETKKLDSERIVHTATAQKLDLECAAHAATTQELNSERVSHAATAQELAISETARDTLHRTCVRAMNSAAKSLAECDALRSELSTRNAELESMKNSRSWKITKPLRAMKQAFTPKNR</sequence>
<accession>A0A644XES0</accession>
<dbReference type="CDD" id="cd02440">
    <property type="entry name" value="AdoMet_MTases"/>
    <property type="match status" value="1"/>
</dbReference>
<protein>
    <recommendedName>
        <fullName evidence="2">2-polyprenyl-6-hydroxyphenol methylase</fullName>
    </recommendedName>
</protein>
<comment type="caution">
    <text evidence="1">The sequence shown here is derived from an EMBL/GenBank/DDBJ whole genome shotgun (WGS) entry which is preliminary data.</text>
</comment>
<evidence type="ECO:0008006" key="2">
    <source>
        <dbReference type="Google" id="ProtNLM"/>
    </source>
</evidence>
<dbReference type="Pfam" id="PF13489">
    <property type="entry name" value="Methyltransf_23"/>
    <property type="match status" value="1"/>
</dbReference>
<name>A0A644XES0_9ZZZZ</name>
<reference evidence="1" key="1">
    <citation type="submission" date="2019-08" db="EMBL/GenBank/DDBJ databases">
        <authorList>
            <person name="Kucharzyk K."/>
            <person name="Murdoch R.W."/>
            <person name="Higgins S."/>
            <person name="Loffler F."/>
        </authorList>
    </citation>
    <scope>NUCLEOTIDE SEQUENCE</scope>
</reference>
<dbReference type="InterPro" id="IPR029063">
    <property type="entry name" value="SAM-dependent_MTases_sf"/>
</dbReference>
<gene>
    <name evidence="1" type="ORF">SDC9_60623</name>
</gene>